<dbReference type="Pfam" id="PF02463">
    <property type="entry name" value="SMC_N"/>
    <property type="match status" value="1"/>
</dbReference>
<comment type="similarity">
    <text evidence="2">Belongs to the RecN family.</text>
</comment>
<evidence type="ECO:0000256" key="3">
    <source>
        <dbReference type="ARBA" id="ARBA00021315"/>
    </source>
</evidence>
<evidence type="ECO:0000256" key="6">
    <source>
        <dbReference type="ARBA" id="ARBA00022840"/>
    </source>
</evidence>
<dbReference type="PIRSF" id="PIRSF003128">
    <property type="entry name" value="RecN"/>
    <property type="match status" value="1"/>
</dbReference>
<keyword evidence="4" id="KW-0547">Nucleotide-binding</keyword>
<feature type="coiled-coil region" evidence="9">
    <location>
        <begin position="351"/>
        <end position="378"/>
    </location>
</feature>
<evidence type="ECO:0000313" key="11">
    <source>
        <dbReference type="EMBL" id="CAB4551817.1"/>
    </source>
</evidence>
<evidence type="ECO:0000256" key="1">
    <source>
        <dbReference type="ARBA" id="ARBA00003618"/>
    </source>
</evidence>
<dbReference type="InterPro" id="IPR027417">
    <property type="entry name" value="P-loop_NTPase"/>
</dbReference>
<keyword evidence="5" id="KW-0227">DNA damage</keyword>
<dbReference type="NCBIfam" id="TIGR00634">
    <property type="entry name" value="recN"/>
    <property type="match status" value="1"/>
</dbReference>
<dbReference type="InterPro" id="IPR004604">
    <property type="entry name" value="DNA_recomb/repair_RecN"/>
</dbReference>
<dbReference type="PANTHER" id="PTHR11059">
    <property type="entry name" value="DNA REPAIR PROTEIN RECN"/>
    <property type="match status" value="1"/>
</dbReference>
<dbReference type="AlphaFoldDB" id="A0A6J6CKH1"/>
<proteinExistence type="inferred from homology"/>
<protein>
    <recommendedName>
        <fullName evidence="3">DNA repair protein RecN</fullName>
    </recommendedName>
    <alternativeName>
        <fullName evidence="8">Recombination protein N</fullName>
    </alternativeName>
</protein>
<dbReference type="InterPro" id="IPR003395">
    <property type="entry name" value="RecF/RecN/SMC_N"/>
</dbReference>
<evidence type="ECO:0000256" key="9">
    <source>
        <dbReference type="SAM" id="Coils"/>
    </source>
</evidence>
<dbReference type="GO" id="GO:0005524">
    <property type="term" value="F:ATP binding"/>
    <property type="evidence" value="ECO:0007669"/>
    <property type="project" value="UniProtKB-KW"/>
</dbReference>
<dbReference type="CDD" id="cd03241">
    <property type="entry name" value="ABC_RecN"/>
    <property type="match status" value="1"/>
</dbReference>
<evidence type="ECO:0000256" key="5">
    <source>
        <dbReference type="ARBA" id="ARBA00022763"/>
    </source>
</evidence>
<name>A0A6J6CKH1_9ZZZZ</name>
<keyword evidence="9" id="KW-0175">Coiled coil</keyword>
<organism evidence="11">
    <name type="scientific">freshwater metagenome</name>
    <dbReference type="NCBI Taxonomy" id="449393"/>
    <lineage>
        <taxon>unclassified sequences</taxon>
        <taxon>metagenomes</taxon>
        <taxon>ecological metagenomes</taxon>
    </lineage>
</organism>
<dbReference type="GO" id="GO:0006281">
    <property type="term" value="P:DNA repair"/>
    <property type="evidence" value="ECO:0007669"/>
    <property type="project" value="UniProtKB-KW"/>
</dbReference>
<dbReference type="SUPFAM" id="SSF52540">
    <property type="entry name" value="P-loop containing nucleoside triphosphate hydrolases"/>
    <property type="match status" value="1"/>
</dbReference>
<evidence type="ECO:0000256" key="8">
    <source>
        <dbReference type="ARBA" id="ARBA00033408"/>
    </source>
</evidence>
<evidence type="ECO:0000256" key="4">
    <source>
        <dbReference type="ARBA" id="ARBA00022741"/>
    </source>
</evidence>
<dbReference type="GO" id="GO:0009432">
    <property type="term" value="P:SOS response"/>
    <property type="evidence" value="ECO:0007669"/>
    <property type="project" value="TreeGrafter"/>
</dbReference>
<feature type="domain" description="RecF/RecN/SMC N-terminal" evidence="10">
    <location>
        <begin position="7"/>
        <end position="533"/>
    </location>
</feature>
<sequence length="581" mass="62612">MSDRSFLEEISIRNLGIIEESHLELSPGLNVLTGETGAGKTMILTALHLVLGGKVDSALVRHSAERLSASATFALPSTIDTHFREKVEASGCAIEDSQIIFTRSVTNEGKSKASANGTSVPASVLSDLSVELIEIHGQSANIALSKASRQRELLDKFGGLAVEQAHQKYSANYNLYLELRERIKSMKSASSQRDSEIAVLESFLSEWSKLKAVRNEYSATVDEISRLSSVEDLRQAATHATSAASDEESGALTALASAKKALEGAKGRDSRLDSIADQFAEAFYILDEASRELSSYQTTLEADPERLNHLQERRSALNAFLKKWGSSGDPDEELVLLAGRAKSGRESIADLKGGDERINELENELKAIKSELVSAAIALTETRKIAAEKLSTEVSAELKHLSMPHTELNVDISTPDYKGALKESDFTAHGCDELTISIKAHSTAAKIAIGKGASGGEMSRIMLALEVVIAQSHPVGTYIFDEVDAGVGGKAAIEVGRRLNLLAKSAQVIVVTHLPQVAAWADTHFRVEKRSDGLIVESGVEKLSERDRVEEIARMLAGLEESTSALEHAAELLAMRGSEPK</sequence>
<accession>A0A6J6CKH1</accession>
<dbReference type="PANTHER" id="PTHR11059:SF0">
    <property type="entry name" value="DNA REPAIR PROTEIN RECN"/>
    <property type="match status" value="1"/>
</dbReference>
<keyword evidence="7" id="KW-0234">DNA repair</keyword>
<gene>
    <name evidence="11" type="ORF">UFOPK1440_01198</name>
</gene>
<evidence type="ECO:0000256" key="2">
    <source>
        <dbReference type="ARBA" id="ARBA00009441"/>
    </source>
</evidence>
<evidence type="ECO:0000256" key="7">
    <source>
        <dbReference type="ARBA" id="ARBA00023204"/>
    </source>
</evidence>
<evidence type="ECO:0000259" key="10">
    <source>
        <dbReference type="Pfam" id="PF02463"/>
    </source>
</evidence>
<dbReference type="EMBL" id="CAEZSP010000105">
    <property type="protein sequence ID" value="CAB4551817.1"/>
    <property type="molecule type" value="Genomic_DNA"/>
</dbReference>
<dbReference type="GO" id="GO:0043590">
    <property type="term" value="C:bacterial nucleoid"/>
    <property type="evidence" value="ECO:0007669"/>
    <property type="project" value="TreeGrafter"/>
</dbReference>
<comment type="function">
    <text evidence="1">May be involved in recombinational repair of damaged DNA.</text>
</comment>
<keyword evidence="6" id="KW-0067">ATP-binding</keyword>
<reference evidence="11" key="1">
    <citation type="submission" date="2020-05" db="EMBL/GenBank/DDBJ databases">
        <authorList>
            <person name="Chiriac C."/>
            <person name="Salcher M."/>
            <person name="Ghai R."/>
            <person name="Kavagutti S V."/>
        </authorList>
    </citation>
    <scope>NUCLEOTIDE SEQUENCE</scope>
</reference>
<dbReference type="GO" id="GO:0006310">
    <property type="term" value="P:DNA recombination"/>
    <property type="evidence" value="ECO:0007669"/>
    <property type="project" value="InterPro"/>
</dbReference>
<dbReference type="Gene3D" id="3.40.50.300">
    <property type="entry name" value="P-loop containing nucleotide triphosphate hydrolases"/>
    <property type="match status" value="2"/>
</dbReference>